<dbReference type="Gene3D" id="3.40.50.12370">
    <property type="match status" value="1"/>
</dbReference>
<evidence type="ECO:0000256" key="1">
    <source>
        <dbReference type="ARBA" id="ARBA00008791"/>
    </source>
</evidence>
<feature type="domain" description="UspA" evidence="2">
    <location>
        <begin position="497"/>
        <end position="564"/>
    </location>
</feature>
<dbReference type="PANTHER" id="PTHR46268:SF6">
    <property type="entry name" value="UNIVERSAL STRESS PROTEIN UP12"/>
    <property type="match status" value="1"/>
</dbReference>
<reference evidence="3 4" key="1">
    <citation type="submission" date="2024-09" db="EMBL/GenBank/DDBJ databases">
        <authorList>
            <person name="Sun Q."/>
            <person name="Mori K."/>
        </authorList>
    </citation>
    <scope>NUCLEOTIDE SEQUENCE [LARGE SCALE GENOMIC DNA]</scope>
    <source>
        <strain evidence="3 4">JCM 9626</strain>
    </source>
</reference>
<dbReference type="RefSeq" id="WP_140008127.1">
    <property type="nucleotide sequence ID" value="NZ_JBHMDG010000008.1"/>
</dbReference>
<comment type="caution">
    <text evidence="3">The sequence shown here is derived from an EMBL/GenBank/DDBJ whole genome shotgun (WGS) entry which is preliminary data.</text>
</comment>
<evidence type="ECO:0000259" key="2">
    <source>
        <dbReference type="Pfam" id="PF00582"/>
    </source>
</evidence>
<evidence type="ECO:0000313" key="3">
    <source>
        <dbReference type="EMBL" id="MFB9312703.1"/>
    </source>
</evidence>
<feature type="domain" description="UspA" evidence="2">
    <location>
        <begin position="301"/>
        <end position="435"/>
    </location>
</feature>
<organism evidence="3 4">
    <name type="scientific">Nocardioides plantarum</name>
    <dbReference type="NCBI Taxonomy" id="29299"/>
    <lineage>
        <taxon>Bacteria</taxon>
        <taxon>Bacillati</taxon>
        <taxon>Actinomycetota</taxon>
        <taxon>Actinomycetes</taxon>
        <taxon>Propionibacteriales</taxon>
        <taxon>Nocardioidaceae</taxon>
        <taxon>Nocardioides</taxon>
    </lineage>
</organism>
<dbReference type="Gene3D" id="3.40.50.620">
    <property type="entry name" value="HUPs"/>
    <property type="match status" value="2"/>
</dbReference>
<proteinExistence type="inferred from homology"/>
<dbReference type="InterPro" id="IPR014729">
    <property type="entry name" value="Rossmann-like_a/b/a_fold"/>
</dbReference>
<name>A0ABV5K9E8_9ACTN</name>
<dbReference type="EMBL" id="JBHMDG010000008">
    <property type="protein sequence ID" value="MFB9312703.1"/>
    <property type="molecule type" value="Genomic_DNA"/>
</dbReference>
<dbReference type="Proteomes" id="UP001589750">
    <property type="component" value="Unassembled WGS sequence"/>
</dbReference>
<sequence length="572" mass="61107">MDEHVADHPDTIVCAVGYDGSPAAVDVAADEAVRRGLRLHLVHVAPKADGALTDTVLDGAVAQARARHHDLVLTRDPINRTWVAAGLADAGRDAAYVVIERTHRHRLSRLLSGSTADGIAFKVAAPVLSVPHGWAPDPSSPAVVTVAVQDVAELPDLVGLAAAEARARGADLVVLHAASASFGHDEAQVDAHRDWIDRAHLLLDTPIRAATEPYPDLEVRLDVVLDRPADVVVRASTGSTLLVVGRRHHEHAWGTHLGPVVRRVLLDAVCPVLLPPDKRTGTTAPQPFVGHERDHQPIADDVVVAVGEDQADGSLRYAIGEADARGVGLHLVHVVEMPAVDGVPLAEVWHDAEAHGRMLLKRAADTARTVGGPHLRVTHHLVEGGPVVRGLVAEGRHASAIVVQHRRLGRARRLVTRSVTSALAARTDVPVIAVPAEWTSKDGRPGYVVVGLQDPDEASTVLTVALEEATRRAMPVRVAHAASLSPTEQRRFLGRVEEVHRRYPAVTVHHVVKDLDPVDLLVAATRSAELVVIGRRHSTLSRRSHLGPVARGLLERSTVPVMLAPPPVSAPD</sequence>
<comment type="similarity">
    <text evidence="1">Belongs to the universal stress protein A family.</text>
</comment>
<evidence type="ECO:0000313" key="4">
    <source>
        <dbReference type="Proteomes" id="UP001589750"/>
    </source>
</evidence>
<dbReference type="SUPFAM" id="SSF52402">
    <property type="entry name" value="Adenine nucleotide alpha hydrolases-like"/>
    <property type="match status" value="4"/>
</dbReference>
<accession>A0ABV5K9E8</accession>
<gene>
    <name evidence="3" type="ORF">ACFFRI_06565</name>
</gene>
<keyword evidence="4" id="KW-1185">Reference proteome</keyword>
<dbReference type="PANTHER" id="PTHR46268">
    <property type="entry name" value="STRESS RESPONSE PROTEIN NHAX"/>
    <property type="match status" value="1"/>
</dbReference>
<protein>
    <submittedName>
        <fullName evidence="3">Universal stress protein</fullName>
    </submittedName>
</protein>
<feature type="domain" description="UspA" evidence="2">
    <location>
        <begin position="144"/>
        <end position="274"/>
    </location>
</feature>
<dbReference type="InterPro" id="IPR006016">
    <property type="entry name" value="UspA"/>
</dbReference>
<dbReference type="Pfam" id="PF00582">
    <property type="entry name" value="Usp"/>
    <property type="match status" value="3"/>
</dbReference>